<dbReference type="Gene3D" id="1.20.1090.10">
    <property type="entry name" value="Dehydroquinate synthase-like - alpha domain"/>
    <property type="match status" value="1"/>
</dbReference>
<comment type="cofactor">
    <cofactor evidence="1">
        <name>Fe cation</name>
        <dbReference type="ChEBI" id="CHEBI:24875"/>
    </cofactor>
</comment>
<evidence type="ECO:0000256" key="3">
    <source>
        <dbReference type="ARBA" id="ARBA00023002"/>
    </source>
</evidence>
<dbReference type="PANTHER" id="PTHR11496">
    <property type="entry name" value="ALCOHOL DEHYDROGENASE"/>
    <property type="match status" value="1"/>
</dbReference>
<dbReference type="FunFam" id="3.40.50.1970:FF:000003">
    <property type="entry name" value="Alcohol dehydrogenase, iron-containing"/>
    <property type="match status" value="1"/>
</dbReference>
<keyword evidence="3" id="KW-0560">Oxidoreductase</keyword>
<dbReference type="EMBL" id="DYZA01000039">
    <property type="protein sequence ID" value="HJD96433.1"/>
    <property type="molecule type" value="Genomic_DNA"/>
</dbReference>
<comment type="caution">
    <text evidence="7">The sequence shown here is derived from an EMBL/GenBank/DDBJ whole genome shotgun (WGS) entry which is preliminary data.</text>
</comment>
<dbReference type="InterPro" id="IPR039697">
    <property type="entry name" value="Alcohol_dehydrogenase_Fe"/>
</dbReference>
<dbReference type="PANTHER" id="PTHR11496:SF102">
    <property type="entry name" value="ALCOHOL DEHYDROGENASE 4"/>
    <property type="match status" value="1"/>
</dbReference>
<evidence type="ECO:0000256" key="2">
    <source>
        <dbReference type="ARBA" id="ARBA00007358"/>
    </source>
</evidence>
<dbReference type="RefSeq" id="WP_304120746.1">
    <property type="nucleotide sequence ID" value="NZ_DYZA01000039.1"/>
</dbReference>
<dbReference type="InterPro" id="IPR001670">
    <property type="entry name" value="ADH_Fe/GldA"/>
</dbReference>
<proteinExistence type="inferred from homology"/>
<protein>
    <submittedName>
        <fullName evidence="7">Iron-containing alcohol dehydrogenase</fullName>
    </submittedName>
</protein>
<dbReference type="PROSITE" id="PS00060">
    <property type="entry name" value="ADH_IRON_2"/>
    <property type="match status" value="1"/>
</dbReference>
<dbReference type="Pfam" id="PF25137">
    <property type="entry name" value="ADH_Fe_C"/>
    <property type="match status" value="1"/>
</dbReference>
<evidence type="ECO:0000259" key="6">
    <source>
        <dbReference type="Pfam" id="PF25137"/>
    </source>
</evidence>
<comment type="similarity">
    <text evidence="2">Belongs to the iron-containing alcohol dehydrogenase family.</text>
</comment>
<keyword evidence="4" id="KW-0520">NAD</keyword>
<dbReference type="AlphaFoldDB" id="A0A921AVD3"/>
<sequence length="369" mass="39966">MTQFHGKTKICYGKYALDTLEELPCTRAFVVTDPFMVKSGFADQITSHLERRDIPHRIFSSVEPDPSLETVKQGTVEFVASRADLIVALGGGSAIDTAKAIAFFAHKAAPNLPQPLLAAIPTTSGTGSEVTAISVVTDKKHGVKIPLNDELLIPDVAILDARFTRTVPPSVTAATGMDVLTHAVEAYTSRDNNAFTDILAVQAIRYVFSYLLKAYQQMEDMEAREMMLLGSCMAGMAFNNSGLGITHSMAHALGGQFHIPHGLANAVLLPYTIRFNSFDAGVRYRELARIIGLPHGNVEEGTSGLITAVRGLNEAMGIPARIRDLKVEEAAFASALDIMAAHALEDMCTKSNPRRPSVSDIRQLLEQAW</sequence>
<dbReference type="Proteomes" id="UP000698963">
    <property type="component" value="Unassembled WGS sequence"/>
</dbReference>
<dbReference type="SUPFAM" id="SSF56796">
    <property type="entry name" value="Dehydroquinate synthase-like"/>
    <property type="match status" value="1"/>
</dbReference>
<feature type="domain" description="Fe-containing alcohol dehydrogenase-like C-terminal" evidence="6">
    <location>
        <begin position="172"/>
        <end position="369"/>
    </location>
</feature>
<evidence type="ECO:0000256" key="4">
    <source>
        <dbReference type="ARBA" id="ARBA00023027"/>
    </source>
</evidence>
<dbReference type="GO" id="GO:0046872">
    <property type="term" value="F:metal ion binding"/>
    <property type="evidence" value="ECO:0007669"/>
    <property type="project" value="InterPro"/>
</dbReference>
<evidence type="ECO:0000256" key="1">
    <source>
        <dbReference type="ARBA" id="ARBA00001962"/>
    </source>
</evidence>
<dbReference type="Gene3D" id="3.40.50.1970">
    <property type="match status" value="1"/>
</dbReference>
<evidence type="ECO:0000259" key="5">
    <source>
        <dbReference type="Pfam" id="PF00465"/>
    </source>
</evidence>
<feature type="domain" description="Alcohol dehydrogenase iron-type/glycerol dehydrogenase GldA" evidence="5">
    <location>
        <begin position="8"/>
        <end position="160"/>
    </location>
</feature>
<evidence type="ECO:0000313" key="7">
    <source>
        <dbReference type="EMBL" id="HJD96433.1"/>
    </source>
</evidence>
<dbReference type="CDD" id="cd08180">
    <property type="entry name" value="PDD"/>
    <property type="match status" value="1"/>
</dbReference>
<organism evidence="7 8">
    <name type="scientific">Mailhella massiliensis</name>
    <dbReference type="NCBI Taxonomy" id="1903261"/>
    <lineage>
        <taxon>Bacteria</taxon>
        <taxon>Pseudomonadati</taxon>
        <taxon>Thermodesulfobacteriota</taxon>
        <taxon>Desulfovibrionia</taxon>
        <taxon>Desulfovibrionales</taxon>
        <taxon>Desulfovibrionaceae</taxon>
        <taxon>Mailhella</taxon>
    </lineage>
</organism>
<dbReference type="InterPro" id="IPR056798">
    <property type="entry name" value="ADH_Fe_C"/>
</dbReference>
<evidence type="ECO:0000313" key="8">
    <source>
        <dbReference type="Proteomes" id="UP000698963"/>
    </source>
</evidence>
<reference evidence="7" key="2">
    <citation type="submission" date="2021-09" db="EMBL/GenBank/DDBJ databases">
        <authorList>
            <person name="Gilroy R."/>
        </authorList>
    </citation>
    <scope>NUCLEOTIDE SEQUENCE</scope>
    <source>
        <strain evidence="7">ChiGjej2B2-19336</strain>
    </source>
</reference>
<dbReference type="PROSITE" id="PS00913">
    <property type="entry name" value="ADH_IRON_1"/>
    <property type="match status" value="1"/>
</dbReference>
<accession>A0A921AVD3</accession>
<dbReference type="GO" id="GO:0004022">
    <property type="term" value="F:alcohol dehydrogenase (NAD+) activity"/>
    <property type="evidence" value="ECO:0007669"/>
    <property type="project" value="TreeGrafter"/>
</dbReference>
<reference evidence="7" key="1">
    <citation type="journal article" date="2021" name="PeerJ">
        <title>Extensive microbial diversity within the chicken gut microbiome revealed by metagenomics and culture.</title>
        <authorList>
            <person name="Gilroy R."/>
            <person name="Ravi A."/>
            <person name="Getino M."/>
            <person name="Pursley I."/>
            <person name="Horton D.L."/>
            <person name="Alikhan N.F."/>
            <person name="Baker D."/>
            <person name="Gharbi K."/>
            <person name="Hall N."/>
            <person name="Watson M."/>
            <person name="Adriaenssens E.M."/>
            <person name="Foster-Nyarko E."/>
            <person name="Jarju S."/>
            <person name="Secka A."/>
            <person name="Antonio M."/>
            <person name="Oren A."/>
            <person name="Chaudhuri R.R."/>
            <person name="La Ragione R."/>
            <person name="Hildebrand F."/>
            <person name="Pallen M.J."/>
        </authorList>
    </citation>
    <scope>NUCLEOTIDE SEQUENCE</scope>
    <source>
        <strain evidence="7">ChiGjej2B2-19336</strain>
    </source>
</reference>
<dbReference type="InterPro" id="IPR018211">
    <property type="entry name" value="ADH_Fe_CS"/>
</dbReference>
<dbReference type="Pfam" id="PF00465">
    <property type="entry name" value="Fe-ADH"/>
    <property type="match status" value="1"/>
</dbReference>
<name>A0A921AVD3_9BACT</name>
<gene>
    <name evidence="7" type="ORF">K8W16_02140</name>
</gene>
<dbReference type="FunFam" id="1.20.1090.10:FF:000001">
    <property type="entry name" value="Aldehyde-alcohol dehydrogenase"/>
    <property type="match status" value="1"/>
</dbReference>